<evidence type="ECO:0000313" key="2">
    <source>
        <dbReference type="Proteomes" id="UP000820669"/>
    </source>
</evidence>
<proteinExistence type="predicted"/>
<comment type="caution">
    <text evidence="1">The sequence shown here is derived from an EMBL/GenBank/DDBJ whole genome shotgun (WGS) entry which is preliminary data.</text>
</comment>
<dbReference type="Proteomes" id="UP000820669">
    <property type="component" value="Unassembled WGS sequence"/>
</dbReference>
<protein>
    <submittedName>
        <fullName evidence="1">Uncharacterized protein</fullName>
    </submittedName>
</protein>
<reference evidence="1 2" key="1">
    <citation type="submission" date="2020-04" db="EMBL/GenBank/DDBJ databases">
        <authorList>
            <person name="Klaysubun C."/>
            <person name="Duangmal K."/>
            <person name="Lipun K."/>
        </authorList>
    </citation>
    <scope>NUCLEOTIDE SEQUENCE [LARGE SCALE GENOMIC DNA]</scope>
    <source>
        <strain evidence="1 2">K10HN5</strain>
    </source>
</reference>
<accession>A0ABX1S8B2</accession>
<dbReference type="RefSeq" id="WP_169379995.1">
    <property type="nucleotide sequence ID" value="NZ_JAAXLA010000005.1"/>
</dbReference>
<organism evidence="1 2">
    <name type="scientific">Pseudonocardia acidicola</name>
    <dbReference type="NCBI Taxonomy" id="2724939"/>
    <lineage>
        <taxon>Bacteria</taxon>
        <taxon>Bacillati</taxon>
        <taxon>Actinomycetota</taxon>
        <taxon>Actinomycetes</taxon>
        <taxon>Pseudonocardiales</taxon>
        <taxon>Pseudonocardiaceae</taxon>
        <taxon>Pseudonocardia</taxon>
    </lineage>
</organism>
<sequence length="173" mass="19382">MTASTTATGPGAKIDTEFVRHWSERYPITSDRRVLDEIGPAVAARGHYTMDELLVVGRWKATRATGYMRRNTAEDVEAITRLGLTAPDHLAHRVLRLLAGVLDPMASALLTVVHPDRFTVIDVLAIKTLRAHGELDTWPSYPAYLQLCRELANRTGADLRTLDRALWKWGKDH</sequence>
<name>A0ABX1S8B2_9PSEU</name>
<evidence type="ECO:0000313" key="1">
    <source>
        <dbReference type="EMBL" id="NMH96616.1"/>
    </source>
</evidence>
<dbReference type="EMBL" id="JAAXLA010000005">
    <property type="protein sequence ID" value="NMH96616.1"/>
    <property type="molecule type" value="Genomic_DNA"/>
</dbReference>
<gene>
    <name evidence="1" type="ORF">HF526_04700</name>
</gene>
<keyword evidence="2" id="KW-1185">Reference proteome</keyword>